<dbReference type="GO" id="GO:0071555">
    <property type="term" value="P:cell wall organization"/>
    <property type="evidence" value="ECO:0007669"/>
    <property type="project" value="UniProtKB-KW"/>
</dbReference>
<keyword evidence="2 6" id="KW-0694">RNA-binding</keyword>
<evidence type="ECO:0000256" key="1">
    <source>
        <dbReference type="ARBA" id="ARBA00022490"/>
    </source>
</evidence>
<dbReference type="SMART" id="SM01245">
    <property type="entry name" value="Jag_N"/>
    <property type="match status" value="1"/>
</dbReference>
<organism evidence="8 9">
    <name type="scientific">Listeria grayi</name>
    <name type="common">Listeria murrayi</name>
    <dbReference type="NCBI Taxonomy" id="1641"/>
    <lineage>
        <taxon>Bacteria</taxon>
        <taxon>Bacillati</taxon>
        <taxon>Bacillota</taxon>
        <taxon>Bacilli</taxon>
        <taxon>Bacillales</taxon>
        <taxon>Listeriaceae</taxon>
        <taxon>Listeria</taxon>
    </lineage>
</organism>
<gene>
    <name evidence="6" type="primary">khpB</name>
    <name evidence="6" type="synonym">eloR</name>
    <name evidence="8" type="ORF">NCTC10815_02041</name>
</gene>
<dbReference type="HAMAP" id="MF_00867">
    <property type="entry name" value="KhpB"/>
    <property type="match status" value="1"/>
</dbReference>
<keyword evidence="1 6" id="KW-0963">Cytoplasm</keyword>
<dbReference type="InterPro" id="IPR001374">
    <property type="entry name" value="R3H_dom"/>
</dbReference>
<dbReference type="GO" id="GO:0009252">
    <property type="term" value="P:peptidoglycan biosynthetic process"/>
    <property type="evidence" value="ECO:0007669"/>
    <property type="project" value="UniProtKB-UniRule"/>
</dbReference>
<comment type="caution">
    <text evidence="6">Lacks conserved residue(s) required for the propagation of feature annotation.</text>
</comment>
<proteinExistence type="inferred from homology"/>
<dbReference type="Gene3D" id="3.30.30.80">
    <property type="entry name" value="probable RNA-binding protein from clostridium symbiosum atcc 14940"/>
    <property type="match status" value="1"/>
</dbReference>
<evidence type="ECO:0000259" key="7">
    <source>
        <dbReference type="PROSITE" id="PS51061"/>
    </source>
</evidence>
<evidence type="ECO:0000256" key="5">
    <source>
        <dbReference type="ARBA" id="ARBA00023316"/>
    </source>
</evidence>
<feature type="domain" description="R3H" evidence="7">
    <location>
        <begin position="139"/>
        <end position="205"/>
    </location>
</feature>
<dbReference type="InterPro" id="IPR039247">
    <property type="entry name" value="KhpB"/>
</dbReference>
<dbReference type="NCBIfam" id="NF041568">
    <property type="entry name" value="Jag_EloR"/>
    <property type="match status" value="1"/>
</dbReference>
<dbReference type="GO" id="GO:0005737">
    <property type="term" value="C:cytoplasm"/>
    <property type="evidence" value="ECO:0007669"/>
    <property type="project" value="UniProtKB-SubCell"/>
</dbReference>
<dbReference type="InterPro" id="IPR036867">
    <property type="entry name" value="R3H_dom_sf"/>
</dbReference>
<dbReference type="Proteomes" id="UP000254879">
    <property type="component" value="Unassembled WGS sequence"/>
</dbReference>
<accession>A0A378MED6</accession>
<dbReference type="Pfam" id="PF13083">
    <property type="entry name" value="KH_KhpA-B"/>
    <property type="match status" value="1"/>
</dbReference>
<evidence type="ECO:0000313" key="8">
    <source>
        <dbReference type="EMBL" id="STY44688.1"/>
    </source>
</evidence>
<evidence type="ECO:0000256" key="2">
    <source>
        <dbReference type="ARBA" id="ARBA00022884"/>
    </source>
</evidence>
<protein>
    <recommendedName>
        <fullName evidence="6">RNA-binding protein KhpB</fullName>
    </recommendedName>
    <alternativeName>
        <fullName evidence="6">RNA-binding protein EloR</fullName>
    </alternativeName>
</protein>
<comment type="similarity">
    <text evidence="6">Belongs to the KhpB RNA-binding protein family.</text>
</comment>
<sequence length="207" mass="23403">MRDITAQGQTVEDAIQNALKSLDTVRDRVEIEVIDEGKKGIFGIGSRLAMVKVVEKENGIETAKNYLMDVAEKMGADISIEVQEDGKDVTFQVNGADLGVLIGKHGQTLNSLQYLTQLIVNRTTEQFYNIMINVGDYRERRYETLSHLATKMATKALKTKRAVHLEAMPSFERKIIHAILSDRTDVETHSEGKDPYRYIIIKPVRKH</sequence>
<dbReference type="EMBL" id="UGPG01000001">
    <property type="protein sequence ID" value="STY44688.1"/>
    <property type="molecule type" value="Genomic_DNA"/>
</dbReference>
<dbReference type="AlphaFoldDB" id="A0A378MED6"/>
<dbReference type="InterPro" id="IPR038008">
    <property type="entry name" value="Jag_KH"/>
</dbReference>
<dbReference type="Pfam" id="PF14804">
    <property type="entry name" value="Jag_N"/>
    <property type="match status" value="1"/>
</dbReference>
<dbReference type="CDD" id="cd02414">
    <property type="entry name" value="KH-II_Jag"/>
    <property type="match status" value="1"/>
</dbReference>
<dbReference type="GO" id="GO:0003723">
    <property type="term" value="F:RNA binding"/>
    <property type="evidence" value="ECO:0007669"/>
    <property type="project" value="UniProtKB-UniRule"/>
</dbReference>
<dbReference type="InterPro" id="IPR038247">
    <property type="entry name" value="Jag_N_dom_sf"/>
</dbReference>
<dbReference type="Gene3D" id="3.30.1370.50">
    <property type="entry name" value="R3H-like domain"/>
    <property type="match status" value="1"/>
</dbReference>
<dbReference type="GO" id="GO:0008360">
    <property type="term" value="P:regulation of cell shape"/>
    <property type="evidence" value="ECO:0007669"/>
    <property type="project" value="UniProtKB-KW"/>
</dbReference>
<dbReference type="PANTHER" id="PTHR35800:SF1">
    <property type="entry name" value="RNA-BINDING PROTEIN KHPB"/>
    <property type="match status" value="1"/>
</dbReference>
<evidence type="ECO:0000313" key="9">
    <source>
        <dbReference type="Proteomes" id="UP000254879"/>
    </source>
</evidence>
<comment type="subunit">
    <text evidence="6">Forms a complex with KhpA.</text>
</comment>
<dbReference type="InterPro" id="IPR034079">
    <property type="entry name" value="R3H_KhpB"/>
</dbReference>
<reference evidence="8 9" key="1">
    <citation type="submission" date="2018-06" db="EMBL/GenBank/DDBJ databases">
        <authorList>
            <consortium name="Pathogen Informatics"/>
            <person name="Doyle S."/>
        </authorList>
    </citation>
    <scope>NUCLEOTIDE SEQUENCE [LARGE SCALE GENOMIC DNA]</scope>
    <source>
        <strain evidence="9">NCTC 10815</strain>
    </source>
</reference>
<dbReference type="RefSeq" id="WP_003756800.1">
    <property type="nucleotide sequence ID" value="NZ_CABKNG010000001.1"/>
</dbReference>
<evidence type="ECO:0000256" key="4">
    <source>
        <dbReference type="ARBA" id="ARBA00023186"/>
    </source>
</evidence>
<keyword evidence="3 6" id="KW-0133">Cell shape</keyword>
<comment type="domain">
    <text evidence="6">Has an N-terminal Jag-N domain and 2 RNA-binding domains (KH and R3H).</text>
</comment>
<dbReference type="SUPFAM" id="SSF82708">
    <property type="entry name" value="R3H domain"/>
    <property type="match status" value="1"/>
</dbReference>
<dbReference type="Pfam" id="PF01424">
    <property type="entry name" value="R3H"/>
    <property type="match status" value="1"/>
</dbReference>
<dbReference type="CDD" id="cd02644">
    <property type="entry name" value="R3H_jag"/>
    <property type="match status" value="1"/>
</dbReference>
<keyword evidence="4 6" id="KW-0143">Chaperone</keyword>
<comment type="function">
    <text evidence="6">A probable RNA chaperone. Forms a complex with KhpA which binds to cellular RNA and controls its expression. Plays a role in peptidoglycan (PG) homeostasis and cell length regulation.</text>
</comment>
<dbReference type="InterPro" id="IPR015946">
    <property type="entry name" value="KH_dom-like_a/b"/>
</dbReference>
<dbReference type="PROSITE" id="PS51061">
    <property type="entry name" value="R3H"/>
    <property type="match status" value="1"/>
</dbReference>
<dbReference type="InterPro" id="IPR032782">
    <property type="entry name" value="KhpB_N"/>
</dbReference>
<keyword evidence="5 6" id="KW-0961">Cell wall biogenesis/degradation</keyword>
<evidence type="ECO:0000256" key="3">
    <source>
        <dbReference type="ARBA" id="ARBA00022960"/>
    </source>
</evidence>
<dbReference type="SMART" id="SM00393">
    <property type="entry name" value="R3H"/>
    <property type="match status" value="1"/>
</dbReference>
<dbReference type="OrthoDB" id="9794483at2"/>
<dbReference type="PANTHER" id="PTHR35800">
    <property type="entry name" value="PROTEIN JAG"/>
    <property type="match status" value="1"/>
</dbReference>
<dbReference type="Gene3D" id="3.30.300.20">
    <property type="match status" value="1"/>
</dbReference>
<comment type="subcellular location">
    <subcellularLocation>
        <location evidence="6">Cytoplasm</location>
    </subcellularLocation>
</comment>
<name>A0A378MED6_LISGR</name>
<evidence type="ECO:0000256" key="6">
    <source>
        <dbReference type="HAMAP-Rule" id="MF_00867"/>
    </source>
</evidence>